<keyword evidence="4" id="KW-1185">Reference proteome</keyword>
<accession>A0A516SEH9</accession>
<dbReference type="InterPro" id="IPR046847">
    <property type="entry name" value="Xre-like_HTH"/>
</dbReference>
<dbReference type="Proteomes" id="UP000317550">
    <property type="component" value="Chromosome"/>
</dbReference>
<gene>
    <name evidence="3" type="ORF">FNU76_09265</name>
</gene>
<dbReference type="InterPro" id="IPR024467">
    <property type="entry name" value="Xre/MbcA/ParS-like_toxin-bd"/>
</dbReference>
<dbReference type="Pfam" id="PF20432">
    <property type="entry name" value="Xre-like-HTH"/>
    <property type="match status" value="1"/>
</dbReference>
<feature type="domain" description="Antitoxin Xre-like helix-turn-helix" evidence="2">
    <location>
        <begin position="25"/>
        <end position="68"/>
    </location>
</feature>
<reference evidence="4" key="1">
    <citation type="submission" date="2019-07" db="EMBL/GenBank/DDBJ databases">
        <title>Chitinimonas sp. nov., isolated from Ny-Alesund, arctica soil.</title>
        <authorList>
            <person name="Xu Q."/>
            <person name="Peng F."/>
        </authorList>
    </citation>
    <scope>NUCLEOTIDE SEQUENCE [LARGE SCALE GENOMIC DNA]</scope>
    <source>
        <strain evidence="4">R3-44</strain>
    </source>
</reference>
<evidence type="ECO:0000313" key="4">
    <source>
        <dbReference type="Proteomes" id="UP000317550"/>
    </source>
</evidence>
<evidence type="ECO:0000313" key="3">
    <source>
        <dbReference type="EMBL" id="QDQ26543.1"/>
    </source>
</evidence>
<dbReference type="EMBL" id="CP041730">
    <property type="protein sequence ID" value="QDQ26543.1"/>
    <property type="molecule type" value="Genomic_DNA"/>
</dbReference>
<dbReference type="Pfam" id="PF09722">
    <property type="entry name" value="Xre_MbcA_ParS_C"/>
    <property type="match status" value="1"/>
</dbReference>
<dbReference type="GO" id="GO:0003677">
    <property type="term" value="F:DNA binding"/>
    <property type="evidence" value="ECO:0007669"/>
    <property type="project" value="InterPro"/>
</dbReference>
<dbReference type="KEGG" id="cari:FNU76_09265"/>
<sequence length="141" mass="15232">MNEMEAHFRALAFGAIYMSTRAKVALDKAQVLTEATLAAAEKLTVKQADLAAILGVSSSTVSRLAAGKMTLEGDRPVVDSAATFVLVYRSLASILGSNLEHMKAWLTTYNTDLASVPLKLMLRPSGLHQVRGYLDAYRGRC</sequence>
<evidence type="ECO:0000259" key="2">
    <source>
        <dbReference type="Pfam" id="PF20432"/>
    </source>
</evidence>
<dbReference type="OrthoDB" id="565125at2"/>
<evidence type="ECO:0000259" key="1">
    <source>
        <dbReference type="Pfam" id="PF09722"/>
    </source>
</evidence>
<proteinExistence type="predicted"/>
<organism evidence="3 4">
    <name type="scientific">Chitinimonas arctica</name>
    <dbReference type="NCBI Taxonomy" id="2594795"/>
    <lineage>
        <taxon>Bacteria</taxon>
        <taxon>Pseudomonadati</taxon>
        <taxon>Pseudomonadota</taxon>
        <taxon>Betaproteobacteria</taxon>
        <taxon>Neisseriales</taxon>
        <taxon>Chitinibacteraceae</taxon>
        <taxon>Chitinimonas</taxon>
    </lineage>
</organism>
<protein>
    <submittedName>
        <fullName evidence="3">DUF2384 domain-containing protein</fullName>
    </submittedName>
</protein>
<name>A0A516SEH9_9NEIS</name>
<dbReference type="AlphaFoldDB" id="A0A516SEH9"/>
<feature type="domain" description="Antitoxin Xre/MbcA/ParS-like toxin-binding" evidence="1">
    <location>
        <begin position="91"/>
        <end position="139"/>
    </location>
</feature>